<proteinExistence type="predicted"/>
<name>A0ACC3BNT1_PYRYE</name>
<accession>A0ACC3BNT1</accession>
<organism evidence="1 2">
    <name type="scientific">Pyropia yezoensis</name>
    <name type="common">Susabi-nori</name>
    <name type="synonym">Porphyra yezoensis</name>
    <dbReference type="NCBI Taxonomy" id="2788"/>
    <lineage>
        <taxon>Eukaryota</taxon>
        <taxon>Rhodophyta</taxon>
        <taxon>Bangiophyceae</taxon>
        <taxon>Bangiales</taxon>
        <taxon>Bangiaceae</taxon>
        <taxon>Pyropia</taxon>
    </lineage>
</organism>
<dbReference type="Proteomes" id="UP000798662">
    <property type="component" value="Chromosome 1"/>
</dbReference>
<reference evidence="1" key="1">
    <citation type="submission" date="2019-11" db="EMBL/GenBank/DDBJ databases">
        <title>Nori genome reveals adaptations in red seaweeds to the harsh intertidal environment.</title>
        <authorList>
            <person name="Wang D."/>
            <person name="Mao Y."/>
        </authorList>
    </citation>
    <scope>NUCLEOTIDE SEQUENCE</scope>
    <source>
        <tissue evidence="1">Gametophyte</tissue>
    </source>
</reference>
<evidence type="ECO:0000313" key="2">
    <source>
        <dbReference type="Proteomes" id="UP000798662"/>
    </source>
</evidence>
<evidence type="ECO:0000313" key="1">
    <source>
        <dbReference type="EMBL" id="KAK1859621.1"/>
    </source>
</evidence>
<protein>
    <submittedName>
        <fullName evidence="1">Uncharacterized protein</fullName>
    </submittedName>
</protein>
<sequence length="212" mass="22506">MGSPSAAFVPPLALDVQQGRPAVPCRGSGGGGPTAATAGRAVRIPPPMAVARPPSTPTPSPLSLPYTPPPGGRETALDAAAARTLATLRVDLPAQYDAPLDWSIYAPSIVFDDPVTVLRGRLPYRGMINTLRVAAAVATREATFEVRAADRVSPSLLRTVWVTRVVLRWGGGRAVELSGVDYFHLDADGRVTRHESQWDDEPAAVWAKLRGK</sequence>
<dbReference type="EMBL" id="CM020618">
    <property type="protein sequence ID" value="KAK1859621.1"/>
    <property type="molecule type" value="Genomic_DNA"/>
</dbReference>
<comment type="caution">
    <text evidence="1">The sequence shown here is derived from an EMBL/GenBank/DDBJ whole genome shotgun (WGS) entry which is preliminary data.</text>
</comment>
<gene>
    <name evidence="1" type="ORF">I4F81_002215</name>
</gene>
<keyword evidence="2" id="KW-1185">Reference proteome</keyword>